<dbReference type="EMBL" id="QYUQ01000002">
    <property type="protein sequence ID" value="RJG00589.1"/>
    <property type="molecule type" value="Genomic_DNA"/>
</dbReference>
<dbReference type="AlphaFoldDB" id="A0A3A3G102"/>
<proteinExistence type="predicted"/>
<comment type="caution">
    <text evidence="1">The sequence shown here is derived from an EMBL/GenBank/DDBJ whole genome shotgun (WGS) entry which is preliminary data.</text>
</comment>
<gene>
    <name evidence="1" type="ORF">D3878_02525</name>
</gene>
<name>A0A3A3G102_9BURK</name>
<accession>A0A3A3G102</accession>
<evidence type="ECO:0000313" key="2">
    <source>
        <dbReference type="Proteomes" id="UP000266327"/>
    </source>
</evidence>
<evidence type="ECO:0000313" key="1">
    <source>
        <dbReference type="EMBL" id="RJG00589.1"/>
    </source>
</evidence>
<reference evidence="2" key="1">
    <citation type="submission" date="2018-09" db="EMBL/GenBank/DDBJ databases">
        <authorList>
            <person name="Zhu H."/>
        </authorList>
    </citation>
    <scope>NUCLEOTIDE SEQUENCE [LARGE SCALE GENOMIC DNA]</scope>
    <source>
        <strain evidence="2">K1S02-23</strain>
    </source>
</reference>
<organism evidence="1 2">
    <name type="scientific">Noviherbaspirillum sedimenti</name>
    <dbReference type="NCBI Taxonomy" id="2320865"/>
    <lineage>
        <taxon>Bacteria</taxon>
        <taxon>Pseudomonadati</taxon>
        <taxon>Pseudomonadota</taxon>
        <taxon>Betaproteobacteria</taxon>
        <taxon>Burkholderiales</taxon>
        <taxon>Oxalobacteraceae</taxon>
        <taxon>Noviherbaspirillum</taxon>
    </lineage>
</organism>
<dbReference type="Proteomes" id="UP000266327">
    <property type="component" value="Unassembled WGS sequence"/>
</dbReference>
<keyword evidence="2" id="KW-1185">Reference proteome</keyword>
<sequence>MRDAGQAKSITLHRIRAMTSIIDPSREVLSRVVSLDTPEPASGDRQQGRECRSEYLPAGAVSTSAPFALAPPLTGACAPSVDQVRAAAVALGVDATRFARYAALRWGRGWRRNATDRALALDEIRRYRNDAEGFADKVDTVGRSAGRIGGD</sequence>
<protein>
    <submittedName>
        <fullName evidence="1">Uncharacterized protein</fullName>
    </submittedName>
</protein>